<feature type="region of interest" description="Disordered" evidence="3">
    <location>
        <begin position="283"/>
        <end position="303"/>
    </location>
</feature>
<evidence type="ECO:0000256" key="3">
    <source>
        <dbReference type="SAM" id="MobiDB-lite"/>
    </source>
</evidence>
<dbReference type="InterPro" id="IPR022782">
    <property type="entry name" value="AIP3-like_C"/>
</dbReference>
<proteinExistence type="predicted"/>
<dbReference type="InterPro" id="IPR051825">
    <property type="entry name" value="SRCIN1"/>
</dbReference>
<dbReference type="VEuPathDB" id="VectorBase:CSON005217"/>
<dbReference type="Gene3D" id="1.20.58.1540">
    <property type="entry name" value="Actin interacting protein 3, C-terminal domain"/>
    <property type="match status" value="1"/>
</dbReference>
<feature type="coiled-coil region" evidence="2">
    <location>
        <begin position="158"/>
        <end position="232"/>
    </location>
</feature>
<accession>A0A336N2L1</accession>
<gene>
    <name evidence="5" type="primary">CSON005217</name>
</gene>
<dbReference type="EMBL" id="UFQT01002090">
    <property type="protein sequence ID" value="SSX32628.1"/>
    <property type="molecule type" value="Genomic_DNA"/>
</dbReference>
<evidence type="ECO:0000256" key="1">
    <source>
        <dbReference type="ARBA" id="ARBA00023054"/>
    </source>
</evidence>
<evidence type="ECO:0000259" key="4">
    <source>
        <dbReference type="Pfam" id="PF03915"/>
    </source>
</evidence>
<dbReference type="PANTHER" id="PTHR22741:SF10">
    <property type="entry name" value="COILED-COIL DOMAIN-CONTAINING PROTEIN CG32809"/>
    <property type="match status" value="1"/>
</dbReference>
<reference evidence="5" key="1">
    <citation type="submission" date="2018-07" db="EMBL/GenBank/DDBJ databases">
        <authorList>
            <person name="Quirk P.G."/>
            <person name="Krulwich T.A."/>
        </authorList>
    </citation>
    <scope>NUCLEOTIDE SEQUENCE</scope>
</reference>
<keyword evidence="1 2" id="KW-0175">Coiled coil</keyword>
<evidence type="ECO:0000256" key="2">
    <source>
        <dbReference type="SAM" id="Coils"/>
    </source>
</evidence>
<name>A0A336N2L1_CULSO</name>
<dbReference type="GO" id="GO:0005737">
    <property type="term" value="C:cytoplasm"/>
    <property type="evidence" value="ECO:0007669"/>
    <property type="project" value="TreeGrafter"/>
</dbReference>
<dbReference type="Pfam" id="PF03915">
    <property type="entry name" value="AIP3"/>
    <property type="match status" value="1"/>
</dbReference>
<dbReference type="AlphaFoldDB" id="A0A336N2L1"/>
<dbReference type="PANTHER" id="PTHR22741">
    <property type="entry name" value="P140CAP/SNIP-RELATED"/>
    <property type="match status" value="1"/>
</dbReference>
<organism evidence="5">
    <name type="scientific">Culicoides sonorensis</name>
    <name type="common">Biting midge</name>
    <dbReference type="NCBI Taxonomy" id="179676"/>
    <lineage>
        <taxon>Eukaryota</taxon>
        <taxon>Metazoa</taxon>
        <taxon>Ecdysozoa</taxon>
        <taxon>Arthropoda</taxon>
        <taxon>Hexapoda</taxon>
        <taxon>Insecta</taxon>
        <taxon>Pterygota</taxon>
        <taxon>Neoptera</taxon>
        <taxon>Endopterygota</taxon>
        <taxon>Diptera</taxon>
        <taxon>Nematocera</taxon>
        <taxon>Chironomoidea</taxon>
        <taxon>Ceratopogonidae</taxon>
        <taxon>Ceratopogoninae</taxon>
        <taxon>Culicoides</taxon>
        <taxon>Monoculicoides</taxon>
    </lineage>
</organism>
<evidence type="ECO:0000313" key="5">
    <source>
        <dbReference type="EMBL" id="SSX32628.1"/>
    </source>
</evidence>
<sequence>MSSQERTLKPAPQAKGLNFAVNQYPAHLTLAPEVYNHLRGLQKKAKELRTEVRTLRRLAQTQAMAVQRTLKPAPQAKGLNFAVNQYPAHLTLAPEVYNHLRGLQKKAKELRTEVRTLRRLAQTQAMAVREDITNSFIRIRATLLAGSGNLWGQGDQERKRLTKEEELYKQEVIRLETDLGNLESSVEGLRTEVINRRSRVNMSSVEDMALVLSRASKTVAELKMKFPELQAELRAYLSNEMENVCREEKFLKDEPDRLESALRRCKKLTGTLVTLKRLASVQEQRLPNSEPQPGDEIPRDNDVPQTNKVLQSIHKIHFLSQKITFELSFLFCNSINLIDFQKF</sequence>
<protein>
    <submittedName>
        <fullName evidence="5">CSON005217 protein</fullName>
    </submittedName>
</protein>
<feature type="domain" description="Actin interacting protein 3-like C-terminal" evidence="4">
    <location>
        <begin position="40"/>
        <end position="303"/>
    </location>
</feature>